<dbReference type="InterPro" id="IPR026565">
    <property type="entry name" value="PPDK_reg"/>
</dbReference>
<dbReference type="KEGG" id="gbn:GEOBRER4_02370"/>
<dbReference type="HAMAP" id="MF_00921">
    <property type="entry name" value="PDRP"/>
    <property type="match status" value="1"/>
</dbReference>
<accession>A0A6S6LU66</accession>
<comment type="similarity">
    <text evidence="5">Belongs to the pyruvate, phosphate/water dikinase regulatory protein family. PDRP subfamily.</text>
</comment>
<dbReference type="GO" id="GO:0043531">
    <property type="term" value="F:ADP binding"/>
    <property type="evidence" value="ECO:0007669"/>
    <property type="project" value="UniProtKB-UniRule"/>
</dbReference>
<evidence type="ECO:0000256" key="5">
    <source>
        <dbReference type="HAMAP-Rule" id="MF_00921"/>
    </source>
</evidence>
<evidence type="ECO:0000313" key="7">
    <source>
        <dbReference type="Proteomes" id="UP000515472"/>
    </source>
</evidence>
<dbReference type="GO" id="GO:0004674">
    <property type="term" value="F:protein serine/threonine kinase activity"/>
    <property type="evidence" value="ECO:0007669"/>
    <property type="project" value="UniProtKB-UniRule"/>
</dbReference>
<dbReference type="AlphaFoldDB" id="A0A6S6LU66"/>
<keyword evidence="6" id="KW-0670">Pyruvate</keyword>
<keyword evidence="4 5" id="KW-0418">Kinase</keyword>
<comment type="function">
    <text evidence="5">Bifunctional serine/threonine kinase and phosphorylase involved in the regulation of the pyruvate, phosphate dikinase (PPDK) by catalyzing its phosphorylation/dephosphorylation.</text>
</comment>
<dbReference type="PANTHER" id="PTHR31756:SF3">
    <property type="entry name" value="PYRUVATE, PHOSPHATE DIKINASE REGULATORY PROTEIN 1, CHLOROPLASTIC"/>
    <property type="match status" value="1"/>
</dbReference>
<organism evidence="6 7">
    <name type="scientific">Citrifermentans bremense</name>
    <dbReference type="NCBI Taxonomy" id="60035"/>
    <lineage>
        <taxon>Bacteria</taxon>
        <taxon>Pseudomonadati</taxon>
        <taxon>Thermodesulfobacteriota</taxon>
        <taxon>Desulfuromonadia</taxon>
        <taxon>Geobacterales</taxon>
        <taxon>Geobacteraceae</taxon>
        <taxon>Citrifermentans</taxon>
    </lineage>
</organism>
<proteinExistence type="inferred from homology"/>
<keyword evidence="3 5" id="KW-0547">Nucleotide-binding</keyword>
<dbReference type="GO" id="GO:0005524">
    <property type="term" value="F:ATP binding"/>
    <property type="evidence" value="ECO:0007669"/>
    <property type="project" value="InterPro"/>
</dbReference>
<dbReference type="EMBL" id="AP023213">
    <property type="protein sequence ID" value="BCG45487.1"/>
    <property type="molecule type" value="Genomic_DNA"/>
</dbReference>
<dbReference type="EC" id="2.7.4.27" evidence="5"/>
<comment type="catalytic activity">
    <reaction evidence="5">
        <text>N(tele)-phospho-L-histidyl/O-phospho-L-threonyl-[pyruvate, phosphate dikinase] + phosphate + H(+) = N(tele)-phospho-L-histidyl/L-threonyl-[pyruvate, phosphate dikinase] + diphosphate</text>
        <dbReference type="Rhea" id="RHEA:43696"/>
        <dbReference type="Rhea" id="RHEA-COMP:10650"/>
        <dbReference type="Rhea" id="RHEA-COMP:10651"/>
        <dbReference type="ChEBI" id="CHEBI:15378"/>
        <dbReference type="ChEBI" id="CHEBI:30013"/>
        <dbReference type="ChEBI" id="CHEBI:33019"/>
        <dbReference type="ChEBI" id="CHEBI:43474"/>
        <dbReference type="ChEBI" id="CHEBI:61977"/>
        <dbReference type="ChEBI" id="CHEBI:83586"/>
        <dbReference type="EC" id="2.7.4.27"/>
    </reaction>
</comment>
<evidence type="ECO:0000256" key="1">
    <source>
        <dbReference type="ARBA" id="ARBA00022527"/>
    </source>
</evidence>
<sequence>MIKMYHVYLLSDATGETVERVARAALTQFRDVDIRLRRVGQIRNREDVLRALDEVDRAPGIIFYTLVNTELAQFVRNEVEARQLEAVDLITPLLYKLAEFLEMRPQKLPGLQYEMNSEYYRRMEAVDFTVKQDDGQEPRNLHKADIVLIGVSRSSKTPLSMYLAHKGYKVANVPIIQGIDPPTELEDVEPERVVGLIIDTQRLVDIRSARLRNLRQSPRGSYADYRQVEEELAYCRRFYRAHPAWLVIDVTNKSVEESAAEILSRLHGDIRHD</sequence>
<evidence type="ECO:0000313" key="6">
    <source>
        <dbReference type="EMBL" id="BCG45487.1"/>
    </source>
</evidence>
<keyword evidence="1 5" id="KW-0723">Serine/threonine-protein kinase</keyword>
<dbReference type="GO" id="GO:0016776">
    <property type="term" value="F:phosphotransferase activity, phosphate group as acceptor"/>
    <property type="evidence" value="ECO:0007669"/>
    <property type="project" value="UniProtKB-UniRule"/>
</dbReference>
<dbReference type="InterPro" id="IPR005177">
    <property type="entry name" value="Kinase-pyrophosphorylase"/>
</dbReference>
<gene>
    <name evidence="6" type="ORF">GEOBRER4_n0243</name>
</gene>
<protein>
    <recommendedName>
        <fullName evidence="5">Putative pyruvate, phosphate dikinase regulatory protein</fullName>
        <shortName evidence="5">PPDK regulatory protein</shortName>
        <ecNumber evidence="5">2.7.11.32</ecNumber>
        <ecNumber evidence="5">2.7.4.27</ecNumber>
    </recommendedName>
</protein>
<dbReference type="NCBIfam" id="NF003742">
    <property type="entry name" value="PRK05339.1"/>
    <property type="match status" value="1"/>
</dbReference>
<name>A0A6S6LU66_9BACT</name>
<keyword evidence="2 5" id="KW-0808">Transferase</keyword>
<dbReference type="Proteomes" id="UP000515472">
    <property type="component" value="Chromosome"/>
</dbReference>
<dbReference type="Pfam" id="PF03618">
    <property type="entry name" value="Kinase-PPPase"/>
    <property type="match status" value="1"/>
</dbReference>
<dbReference type="PANTHER" id="PTHR31756">
    <property type="entry name" value="PYRUVATE, PHOSPHATE DIKINASE REGULATORY PROTEIN 1, CHLOROPLASTIC"/>
    <property type="match status" value="1"/>
</dbReference>
<reference evidence="6 7" key="1">
    <citation type="submission" date="2020-06" db="EMBL/GenBank/DDBJ databases">
        <title>Interaction of electrochemicaly active bacteria, Geobacter bremensis R4 on different carbon anode.</title>
        <authorList>
            <person name="Meng L."/>
            <person name="Yoshida N."/>
        </authorList>
    </citation>
    <scope>NUCLEOTIDE SEQUENCE [LARGE SCALE GENOMIC DNA]</scope>
    <source>
        <strain evidence="6 7">R4</strain>
    </source>
</reference>
<dbReference type="EC" id="2.7.11.32" evidence="5"/>
<comment type="catalytic activity">
    <reaction evidence="5">
        <text>N(tele)-phospho-L-histidyl/L-threonyl-[pyruvate, phosphate dikinase] + ADP = N(tele)-phospho-L-histidyl/O-phospho-L-threonyl-[pyruvate, phosphate dikinase] + AMP + H(+)</text>
        <dbReference type="Rhea" id="RHEA:43692"/>
        <dbReference type="Rhea" id="RHEA-COMP:10650"/>
        <dbReference type="Rhea" id="RHEA-COMP:10651"/>
        <dbReference type="ChEBI" id="CHEBI:15378"/>
        <dbReference type="ChEBI" id="CHEBI:30013"/>
        <dbReference type="ChEBI" id="CHEBI:61977"/>
        <dbReference type="ChEBI" id="CHEBI:83586"/>
        <dbReference type="ChEBI" id="CHEBI:456215"/>
        <dbReference type="ChEBI" id="CHEBI:456216"/>
        <dbReference type="EC" id="2.7.11.32"/>
    </reaction>
</comment>
<evidence type="ECO:0000256" key="3">
    <source>
        <dbReference type="ARBA" id="ARBA00022741"/>
    </source>
</evidence>
<evidence type="ECO:0000256" key="4">
    <source>
        <dbReference type="ARBA" id="ARBA00022777"/>
    </source>
</evidence>
<feature type="binding site" evidence="5">
    <location>
        <begin position="150"/>
        <end position="157"/>
    </location>
    <ligand>
        <name>ADP</name>
        <dbReference type="ChEBI" id="CHEBI:456216"/>
    </ligand>
</feature>
<keyword evidence="7" id="KW-1185">Reference proteome</keyword>
<evidence type="ECO:0000256" key="2">
    <source>
        <dbReference type="ARBA" id="ARBA00022679"/>
    </source>
</evidence>